<sequence>MAKPDNRADNVEHLQQALNHTMENIREAGTFLAAHADDMNPKDVAALEQKNERRRQAISGFREEIKDEAAHQRKQH</sequence>
<dbReference type="HAMAP" id="MF_01506">
    <property type="entry name" value="Tlp"/>
    <property type="match status" value="1"/>
</dbReference>
<gene>
    <name evidence="2" type="ORF">C7445_101336</name>
</gene>
<dbReference type="OrthoDB" id="1799076at2"/>
<dbReference type="NCBIfam" id="TIGR03090">
    <property type="entry name" value="SASP_tlp"/>
    <property type="match status" value="1"/>
</dbReference>
<name>A0A4R8LUI9_9BACL</name>
<protein>
    <submittedName>
        <fullName evidence="2">Small acid-soluble spore protein (Thioredoxin-like protein)</fullName>
    </submittedName>
</protein>
<feature type="region of interest" description="Disordered" evidence="1">
    <location>
        <begin position="57"/>
        <end position="76"/>
    </location>
</feature>
<accession>A0A4R8LUI9</accession>
<keyword evidence="3" id="KW-1185">Reference proteome</keyword>
<dbReference type="Pfam" id="PF19824">
    <property type="entry name" value="Tlp"/>
    <property type="match status" value="1"/>
</dbReference>
<evidence type="ECO:0000313" key="2">
    <source>
        <dbReference type="EMBL" id="TDY51334.1"/>
    </source>
</evidence>
<dbReference type="InterPro" id="IPR017524">
    <property type="entry name" value="SASP_thioredoxin-like"/>
</dbReference>
<dbReference type="RefSeq" id="WP_134158281.1">
    <property type="nucleotide sequence ID" value="NZ_SORF01000001.1"/>
</dbReference>
<dbReference type="AlphaFoldDB" id="A0A4R8LUI9"/>
<evidence type="ECO:0000256" key="1">
    <source>
        <dbReference type="SAM" id="MobiDB-lite"/>
    </source>
</evidence>
<reference evidence="2 3" key="1">
    <citation type="submission" date="2019-03" db="EMBL/GenBank/DDBJ databases">
        <title>Genomic Encyclopedia of Type Strains, Phase IV (KMG-IV): sequencing the most valuable type-strain genomes for metagenomic binning, comparative biology and taxonomic classification.</title>
        <authorList>
            <person name="Goeker M."/>
        </authorList>
    </citation>
    <scope>NUCLEOTIDE SEQUENCE [LARGE SCALE GENOMIC DNA]</scope>
    <source>
        <strain evidence="2 3">DSM 17974</strain>
    </source>
</reference>
<dbReference type="EMBL" id="SORF01000001">
    <property type="protein sequence ID" value="TDY51334.1"/>
    <property type="molecule type" value="Genomic_DNA"/>
</dbReference>
<dbReference type="Proteomes" id="UP000294581">
    <property type="component" value="Unassembled WGS sequence"/>
</dbReference>
<organism evidence="2 3">
    <name type="scientific">Alicyclobacillus sacchari</name>
    <dbReference type="NCBI Taxonomy" id="392010"/>
    <lineage>
        <taxon>Bacteria</taxon>
        <taxon>Bacillati</taxon>
        <taxon>Bacillota</taxon>
        <taxon>Bacilli</taxon>
        <taxon>Bacillales</taxon>
        <taxon>Alicyclobacillaceae</taxon>
        <taxon>Alicyclobacillus</taxon>
    </lineage>
</organism>
<proteinExistence type="inferred from homology"/>
<comment type="caution">
    <text evidence="2">The sequence shown here is derived from an EMBL/GenBank/DDBJ whole genome shotgun (WGS) entry which is preliminary data.</text>
</comment>
<evidence type="ECO:0000313" key="3">
    <source>
        <dbReference type="Proteomes" id="UP000294581"/>
    </source>
</evidence>